<evidence type="ECO:0000256" key="1">
    <source>
        <dbReference type="ARBA" id="ARBA00023239"/>
    </source>
</evidence>
<gene>
    <name evidence="3" type="ORF">NU09_0865</name>
</gene>
<dbReference type="RefSeq" id="WP_129750029.1">
    <property type="nucleotide sequence ID" value="NZ_JUIW01000003.1"/>
</dbReference>
<name>A0A444WEL6_9FLAO</name>
<dbReference type="GO" id="GO:0019748">
    <property type="term" value="P:secondary metabolic process"/>
    <property type="evidence" value="ECO:0007669"/>
    <property type="project" value="TreeGrafter"/>
</dbReference>
<dbReference type="GO" id="GO:0005737">
    <property type="term" value="C:cytoplasm"/>
    <property type="evidence" value="ECO:0007669"/>
    <property type="project" value="TreeGrafter"/>
</dbReference>
<evidence type="ECO:0000259" key="2">
    <source>
        <dbReference type="Pfam" id="PF04909"/>
    </source>
</evidence>
<comment type="caution">
    <text evidence="3">The sequence shown here is derived from an EMBL/GenBank/DDBJ whole genome shotgun (WGS) entry which is preliminary data.</text>
</comment>
<evidence type="ECO:0000313" key="3">
    <source>
        <dbReference type="EMBL" id="RYJ44255.1"/>
    </source>
</evidence>
<dbReference type="PANTHER" id="PTHR21240">
    <property type="entry name" value="2-AMINO-3-CARBOXYLMUCONATE-6-SEMIALDEHYDE DECARBOXYLASE"/>
    <property type="match status" value="1"/>
</dbReference>
<dbReference type="InterPro" id="IPR006680">
    <property type="entry name" value="Amidohydro-rel"/>
</dbReference>
<reference evidence="3 4" key="1">
    <citation type="submission" date="2014-12" db="EMBL/GenBank/DDBJ databases">
        <title>Genome sequence of Flavobacterium beibuense RSKm HC5.</title>
        <authorList>
            <person name="Kim J.F."/>
            <person name="Song J.Y."/>
            <person name="Kwak M.-J."/>
            <person name="Lee S.-W."/>
        </authorList>
    </citation>
    <scope>NUCLEOTIDE SEQUENCE [LARGE SCALE GENOMIC DNA]</scope>
    <source>
        <strain evidence="3 4">RSKm HC5</strain>
    </source>
</reference>
<dbReference type="AlphaFoldDB" id="A0A444WEL6"/>
<dbReference type="Gene3D" id="3.20.20.140">
    <property type="entry name" value="Metal-dependent hydrolases"/>
    <property type="match status" value="1"/>
</dbReference>
<dbReference type="EMBL" id="JUIW01000003">
    <property type="protein sequence ID" value="RYJ44255.1"/>
    <property type="molecule type" value="Genomic_DNA"/>
</dbReference>
<feature type="domain" description="Amidohydrolase-related" evidence="2">
    <location>
        <begin position="218"/>
        <end position="352"/>
    </location>
</feature>
<dbReference type="Pfam" id="PF04909">
    <property type="entry name" value="Amidohydro_2"/>
    <property type="match status" value="1"/>
</dbReference>
<dbReference type="Proteomes" id="UP000289775">
    <property type="component" value="Unassembled WGS sequence"/>
</dbReference>
<dbReference type="OrthoDB" id="1407586at2"/>
<dbReference type="InterPro" id="IPR032466">
    <property type="entry name" value="Metal_Hydrolase"/>
</dbReference>
<dbReference type="SUPFAM" id="SSF51556">
    <property type="entry name" value="Metallo-dependent hydrolases"/>
    <property type="match status" value="1"/>
</dbReference>
<proteinExistence type="predicted"/>
<evidence type="ECO:0000313" key="4">
    <source>
        <dbReference type="Proteomes" id="UP000289775"/>
    </source>
</evidence>
<organism evidence="3 4">
    <name type="scientific">Flavobacterium beibuense</name>
    <dbReference type="NCBI Taxonomy" id="657326"/>
    <lineage>
        <taxon>Bacteria</taxon>
        <taxon>Pseudomonadati</taxon>
        <taxon>Bacteroidota</taxon>
        <taxon>Flavobacteriia</taxon>
        <taxon>Flavobacteriales</taxon>
        <taxon>Flavobacteriaceae</taxon>
        <taxon>Flavobacterium</taxon>
    </lineage>
</organism>
<dbReference type="GO" id="GO:0016787">
    <property type="term" value="F:hydrolase activity"/>
    <property type="evidence" value="ECO:0007669"/>
    <property type="project" value="UniProtKB-KW"/>
</dbReference>
<protein>
    <submittedName>
        <fullName evidence="3">Amidohydrolase family</fullName>
    </submittedName>
</protein>
<keyword evidence="1" id="KW-0456">Lyase</keyword>
<keyword evidence="3" id="KW-0378">Hydrolase</keyword>
<accession>A0A444WEL6</accession>
<dbReference type="PANTHER" id="PTHR21240:SF28">
    <property type="entry name" value="ISO-OROTATE DECARBOXYLASE (EUROFUNG)"/>
    <property type="match status" value="1"/>
</dbReference>
<keyword evidence="4" id="KW-1185">Reference proteome</keyword>
<sequence length="486" mass="57077">MRKVIDIHTHLFNLKYLPVAGILVRYAHPFVSPRIAFAIEKLLIRHTGSTYAAAMPVGKKMVFDENTLDRSIGSDFLKMDFYRIKKDLVNSVSDFEFSDPQVQEGLLEFQEKALAENFISELEAVHFPADAGLLKQTDENIFRKLRNLFERLIDWICTKVKEMSNYFKWFRFMQNSEENILKYLMNKDGSGVELYIHHLMDVDNYFNEPPEPSRYVSYFTIEEQINNMAMLNQKYSNKIYGFVAFDPSRANCLNLVKDAIENKGFRGIKFYPPLGYRPFNDPKYRNHIDALFTYCQDNDIPIFAHCNMGGFEAYPKKDSGHNSNPMFWYNALKQYPDLRLCLAHAGGGEGWFAEPLPNDEILPEHINDIVLGQDEQQDSWNSSYAKIVYKLCLEFKNVYCDTAYLDELSDPRSYSYMRLRLQKLFRAQPSFSKKIIYGSDWHMLFQEGINQTYMSDYIKLFDEIGFSQENREDFFWNNASNYLKIR</sequence>
<dbReference type="GO" id="GO:0016831">
    <property type="term" value="F:carboxy-lyase activity"/>
    <property type="evidence" value="ECO:0007669"/>
    <property type="project" value="InterPro"/>
</dbReference>
<dbReference type="InterPro" id="IPR032465">
    <property type="entry name" value="ACMSD"/>
</dbReference>